<dbReference type="SUPFAM" id="SSF63446">
    <property type="entry name" value="Type I dockerin domain"/>
    <property type="match status" value="1"/>
</dbReference>
<keyword evidence="4" id="KW-1185">Reference proteome</keyword>
<proteinExistence type="predicted"/>
<dbReference type="InterPro" id="IPR018247">
    <property type="entry name" value="EF_Hand_1_Ca_BS"/>
</dbReference>
<dbReference type="PROSITE" id="PS50022">
    <property type="entry name" value="FA58C_3"/>
    <property type="match status" value="1"/>
</dbReference>
<reference evidence="3 4" key="1">
    <citation type="submission" date="2019-08" db="EMBL/GenBank/DDBJ databases">
        <title>Genome sequencing of Paenibacillus faecis DSM 23593(T).</title>
        <authorList>
            <person name="Kook J.-K."/>
            <person name="Park S.-N."/>
            <person name="Lim Y.K."/>
        </authorList>
    </citation>
    <scope>NUCLEOTIDE SEQUENCE [LARGE SCALE GENOMIC DNA]</scope>
    <source>
        <strain evidence="3 4">DSM 23593</strain>
    </source>
</reference>
<evidence type="ECO:0000313" key="3">
    <source>
        <dbReference type="EMBL" id="TYA09978.1"/>
    </source>
</evidence>
<dbReference type="Gene3D" id="1.10.1330.10">
    <property type="entry name" value="Dockerin domain"/>
    <property type="match status" value="1"/>
</dbReference>
<dbReference type="Gene3D" id="2.60.120.260">
    <property type="entry name" value="Galactose-binding domain-like"/>
    <property type="match status" value="1"/>
</dbReference>
<feature type="domain" description="F5/8 type C" evidence="1">
    <location>
        <begin position="95"/>
        <end position="239"/>
    </location>
</feature>
<dbReference type="PROSITE" id="PS51766">
    <property type="entry name" value="DOCKERIN"/>
    <property type="match status" value="1"/>
</dbReference>
<dbReference type="InterPro" id="IPR008979">
    <property type="entry name" value="Galactose-bd-like_sf"/>
</dbReference>
<dbReference type="InterPro" id="IPR011635">
    <property type="entry name" value="CARDB"/>
</dbReference>
<dbReference type="InterPro" id="IPR000421">
    <property type="entry name" value="FA58C"/>
</dbReference>
<dbReference type="CDD" id="cd14254">
    <property type="entry name" value="Dockerin_II"/>
    <property type="match status" value="1"/>
</dbReference>
<name>A0A5D0CJ93_9BACL</name>
<dbReference type="EMBL" id="VSDO01000006">
    <property type="protein sequence ID" value="TYA09978.1"/>
    <property type="molecule type" value="Genomic_DNA"/>
</dbReference>
<dbReference type="SUPFAM" id="SSF49785">
    <property type="entry name" value="Galactose-binding domain-like"/>
    <property type="match status" value="1"/>
</dbReference>
<protein>
    <submittedName>
        <fullName evidence="3">Uncharacterized protein</fullName>
    </submittedName>
</protein>
<gene>
    <name evidence="3" type="ORF">FRY98_25565</name>
</gene>
<dbReference type="Proteomes" id="UP000325218">
    <property type="component" value="Unassembled WGS sequence"/>
</dbReference>
<dbReference type="Gene3D" id="2.60.40.680">
    <property type="match status" value="1"/>
</dbReference>
<dbReference type="InterPro" id="IPR013783">
    <property type="entry name" value="Ig-like_fold"/>
</dbReference>
<dbReference type="InterPro" id="IPR002105">
    <property type="entry name" value="Dockerin_1_rpt"/>
</dbReference>
<dbReference type="GO" id="GO:0004553">
    <property type="term" value="F:hydrolase activity, hydrolyzing O-glycosyl compounds"/>
    <property type="evidence" value="ECO:0007669"/>
    <property type="project" value="InterPro"/>
</dbReference>
<evidence type="ECO:0000259" key="2">
    <source>
        <dbReference type="PROSITE" id="PS51766"/>
    </source>
</evidence>
<comment type="caution">
    <text evidence="3">The sequence shown here is derived from an EMBL/GenBank/DDBJ whole genome shotgun (WGS) entry which is preliminary data.</text>
</comment>
<dbReference type="Pfam" id="PF00404">
    <property type="entry name" value="Dockerin_1"/>
    <property type="match status" value="1"/>
</dbReference>
<evidence type="ECO:0000259" key="1">
    <source>
        <dbReference type="PROSITE" id="PS50022"/>
    </source>
</evidence>
<dbReference type="OrthoDB" id="2632840at2"/>
<dbReference type="InterPro" id="IPR036439">
    <property type="entry name" value="Dockerin_dom_sf"/>
</dbReference>
<dbReference type="Pfam" id="PF07705">
    <property type="entry name" value="CARDB"/>
    <property type="match status" value="2"/>
</dbReference>
<organism evidence="3 4">
    <name type="scientific">Paenibacillus faecis</name>
    <dbReference type="NCBI Taxonomy" id="862114"/>
    <lineage>
        <taxon>Bacteria</taxon>
        <taxon>Bacillati</taxon>
        <taxon>Bacillota</taxon>
        <taxon>Bacilli</taxon>
        <taxon>Bacillales</taxon>
        <taxon>Paenibacillaceae</taxon>
        <taxon>Paenibacillus</taxon>
    </lineage>
</organism>
<dbReference type="CDD" id="cd08547">
    <property type="entry name" value="Type_II_cohesin"/>
    <property type="match status" value="1"/>
</dbReference>
<sequence>MRRKCMKIPQYWSVLLVISLLFTLYPPLSGHAAASSENAAALPADLITQKEERIFLKEDVPMESVSKENTPGNNVPGQSVPEEDNVIAPGELELSSAAAVALGKELARGKPITASSEVSSSGRVAVNANDGDLSTQWESAVKPASITIDLESVYPVAGIAMSLGPNWTARTQSIAVEGSRDGETYMTLVPEAKYSFQRDPKHRVELGFAPADLRYVRFTGTSNSNPNGIQFAELEVYQDPNHVPPELPDLSVSSVHLAPSVPEPGDEVAFSAEIRNEGTGVVTDSDILVTFTLNPAVNDTAVTDAVYAGSLGPGDTVTVTGTTTWTASLGTYALQAEVSAEVQETDNRNNAKVDYFAVRQPAAERTEFEERAEYILQTLATSEPTQTDRTLWVKEAVFHAQARFALGVDVEQGLEYISSINNNPAGASMFFYTANIDSYLKYGHLYPESLREKVKANMLAADYSNNGSTENHFLKFRTAGYLVAQTWPDWSQAQATKAFAERDIGEMLERFVKYGMKEYDSTTYWALYVECLLMLHDLADDPQMKQKAKMALDWMIANTAAEWVDGYWVSSTVRDYMGMSPKLGAAGTTMAWLYLGGEERPRLLNNELNYPEGMYSVIAAVSSYRVPEWIRAAALERSEPYTNLESHDQYPSSKLNWPHGYRKTTYIDEHYGVASQFDGYGTLGWSDQLRRWFVRWKSEDAFSTFYVSHPKNGALQSGATPYEQVLQHGGTLLTVTHIPASDPKPYIAGPLPSGVIETVEDSSGWIFAHEGNVLLAVKIIKPYSWAEESVGPLVIPVLRSEGLKNAVIVETAKPGDYAEAGDDSMTADERRTSELARFREAIKAGTKVDAAGLENANPAVVYHSLAGDTLSLTFNGERSVNGEPVDYSSWPLIDNPFMRQEVGSPIFTLMHDGETSEYDFDNWTIHTPEAEPDMSVTGVGTVPDTPQAGQEVTFKAKVRNAGLSDTPGGFEVVFSLNGNPVSTIVHADKLAAGETVTVSSEPWKFEAEGTYSLSVSVRAVDWREPDQSNNRYDRSIEVAGALRQLFADDFEGDIVTKWDSGGSVGSWSHANDPAVGSMVMKGTSTATNGNPVRKVAKSAAWTDYERTNRDYDFSFKARYSVGTTGGGSGEQMRALVRFANVQAYSFFEFSARTNEVSFWKYTSEQGFINLSGPVSIAAKLPDFDFNQYNDYKIRGEGDVISLSINGRLIMETKQISDITGGSVGFMNRNSELWIDQVRVQTIEDEVPGPGDSTSFDFEFIGAAPGQNGEVVVDLKASQASDLYGFVFDLDYDREKLKLTRAQANDEFGEHAYVTFQERVDRVRIVGTRTALDGESGVDGDARLLRLVFNRLKPLNEFELTLMAGSDYSDSTGKRTILESPIHKTLLLLAADVNGDGKVGIDDLVLVAKAFGARSGDEGYKAACDVNRDGVIDIEDLSYVALQILQSE</sequence>
<dbReference type="Pfam" id="PF00754">
    <property type="entry name" value="F5_F8_type_C"/>
    <property type="match status" value="1"/>
</dbReference>
<accession>A0A5D0CJ93</accession>
<feature type="domain" description="Dockerin" evidence="2">
    <location>
        <begin position="1385"/>
        <end position="1447"/>
    </location>
</feature>
<dbReference type="GO" id="GO:0000272">
    <property type="term" value="P:polysaccharide catabolic process"/>
    <property type="evidence" value="ECO:0007669"/>
    <property type="project" value="InterPro"/>
</dbReference>
<dbReference type="InterPro" id="IPR016134">
    <property type="entry name" value="Dockerin_dom"/>
</dbReference>
<dbReference type="PROSITE" id="PS00018">
    <property type="entry name" value="EF_HAND_1"/>
    <property type="match status" value="2"/>
</dbReference>
<dbReference type="Gene3D" id="2.60.40.10">
    <property type="entry name" value="Immunoglobulins"/>
    <property type="match status" value="2"/>
</dbReference>
<evidence type="ECO:0000313" key="4">
    <source>
        <dbReference type="Proteomes" id="UP000325218"/>
    </source>
</evidence>
<dbReference type="Gene3D" id="2.60.120.560">
    <property type="entry name" value="Exo-inulinase, domain 1"/>
    <property type="match status" value="1"/>
</dbReference>